<proteinExistence type="inferred from homology"/>
<dbReference type="EC" id="3.5.4.34" evidence="8"/>
<dbReference type="Pfam" id="PF02137">
    <property type="entry name" value="A_deamin"/>
    <property type="match status" value="1"/>
</dbReference>
<gene>
    <name evidence="14" type="ORF">NESM_000673100</name>
</gene>
<dbReference type="PANTHER" id="PTHR46516">
    <property type="entry name" value="TRNA-SPECIFIC ADENOSINE DEAMINASE 1"/>
    <property type="match status" value="1"/>
</dbReference>
<dbReference type="GO" id="GO:0003723">
    <property type="term" value="F:RNA binding"/>
    <property type="evidence" value="ECO:0007669"/>
    <property type="project" value="InterPro"/>
</dbReference>
<dbReference type="GO" id="GO:0046872">
    <property type="term" value="F:metal ion binding"/>
    <property type="evidence" value="ECO:0007669"/>
    <property type="project" value="UniProtKB-KW"/>
</dbReference>
<evidence type="ECO:0000256" key="12">
    <source>
        <dbReference type="SAM" id="MobiDB-lite"/>
    </source>
</evidence>
<dbReference type="InterPro" id="IPR002466">
    <property type="entry name" value="A_deamin"/>
</dbReference>
<keyword evidence="2" id="KW-0479">Metal-binding</keyword>
<organism evidence="14 15">
    <name type="scientific">Novymonas esmeraldas</name>
    <dbReference type="NCBI Taxonomy" id="1808958"/>
    <lineage>
        <taxon>Eukaryota</taxon>
        <taxon>Discoba</taxon>
        <taxon>Euglenozoa</taxon>
        <taxon>Kinetoplastea</taxon>
        <taxon>Metakinetoplastina</taxon>
        <taxon>Trypanosomatida</taxon>
        <taxon>Trypanosomatidae</taxon>
        <taxon>Novymonas</taxon>
    </lineage>
</organism>
<keyword evidence="1" id="KW-0819">tRNA processing</keyword>
<dbReference type="Proteomes" id="UP001430356">
    <property type="component" value="Unassembled WGS sequence"/>
</dbReference>
<comment type="function">
    <text evidence="6">Specifically deaminates adenosine-37 to inosine in tRNA-Ala.</text>
</comment>
<evidence type="ECO:0000256" key="5">
    <source>
        <dbReference type="ARBA" id="ARBA00037026"/>
    </source>
</evidence>
<protein>
    <recommendedName>
        <fullName evidence="9">tRNA-specific adenosine deaminase 1</fullName>
        <ecNumber evidence="8">3.5.4.34</ecNumber>
    </recommendedName>
    <alternativeName>
        <fullName evidence="10">tRNA-specific adenosine-37 deaminase</fullName>
    </alternativeName>
</protein>
<evidence type="ECO:0000256" key="10">
    <source>
        <dbReference type="ARBA" id="ARBA00041760"/>
    </source>
</evidence>
<comment type="catalytic activity">
    <reaction evidence="11">
        <text>adenosine(37) in tRNA(Ala) + H2O + H(+) = inosine(37) in tRNA(Ala) + NH4(+)</text>
        <dbReference type="Rhea" id="RHEA:50968"/>
        <dbReference type="Rhea" id="RHEA-COMP:12855"/>
        <dbReference type="Rhea" id="RHEA-COMP:12856"/>
        <dbReference type="ChEBI" id="CHEBI:15377"/>
        <dbReference type="ChEBI" id="CHEBI:15378"/>
        <dbReference type="ChEBI" id="CHEBI:28938"/>
        <dbReference type="ChEBI" id="CHEBI:74411"/>
        <dbReference type="ChEBI" id="CHEBI:82852"/>
        <dbReference type="EC" id="3.5.4.34"/>
    </reaction>
</comment>
<evidence type="ECO:0000256" key="4">
    <source>
        <dbReference type="ARBA" id="ARBA00022833"/>
    </source>
</evidence>
<evidence type="ECO:0000313" key="14">
    <source>
        <dbReference type="EMBL" id="KAK7197267.1"/>
    </source>
</evidence>
<feature type="region of interest" description="Disordered" evidence="12">
    <location>
        <begin position="47"/>
        <end position="69"/>
    </location>
</feature>
<comment type="cofactor">
    <cofactor evidence="5">
        <name>1D-myo-inositol hexakisphosphate</name>
        <dbReference type="ChEBI" id="CHEBI:58130"/>
    </cofactor>
</comment>
<accession>A0AAW0ESS5</accession>
<evidence type="ECO:0000313" key="15">
    <source>
        <dbReference type="Proteomes" id="UP001430356"/>
    </source>
</evidence>
<keyword evidence="15" id="KW-1185">Reference proteome</keyword>
<feature type="domain" description="A to I editase" evidence="13">
    <location>
        <begin position="103"/>
        <end position="333"/>
    </location>
</feature>
<comment type="similarity">
    <text evidence="7">Belongs to the ADAT1 family.</text>
</comment>
<evidence type="ECO:0000256" key="6">
    <source>
        <dbReference type="ARBA" id="ARBA00037784"/>
    </source>
</evidence>
<name>A0AAW0ESS5_9TRYP</name>
<dbReference type="PROSITE" id="PS50141">
    <property type="entry name" value="A_DEAMIN_EDITASE"/>
    <property type="match status" value="1"/>
</dbReference>
<evidence type="ECO:0000256" key="1">
    <source>
        <dbReference type="ARBA" id="ARBA00022694"/>
    </source>
</evidence>
<dbReference type="EMBL" id="JAECZO010000100">
    <property type="protein sequence ID" value="KAK7197267.1"/>
    <property type="molecule type" value="Genomic_DNA"/>
</dbReference>
<evidence type="ECO:0000256" key="8">
    <source>
        <dbReference type="ARBA" id="ARBA00038940"/>
    </source>
</evidence>
<keyword evidence="4" id="KW-0862">Zinc</keyword>
<dbReference type="AlphaFoldDB" id="A0AAW0ESS5"/>
<evidence type="ECO:0000259" key="13">
    <source>
        <dbReference type="PROSITE" id="PS50141"/>
    </source>
</evidence>
<sequence length="573" mass="60883">MQRYDAWIAPRLWCDSPQAAVQLAVEAQQQSVWRQLWRRALEDGVVTPSSSLQPAPRSPDTPASASGGGDGSVVVAAFVLSVGVEERSDGAARETQRRYVCVSLGSGTRCLASHEAPPSTAMEEAQRLLELRDGHAEVMARRGLIAFLLEMAAASVRCGDGAASCPLLRRCSGGDGSHHVQWDLCETVAVHLLCSRWMCGSLAAVAGGTGRSGHLLLRSACGCWLSPSVEAEVVADAEPAHASCAPVRVGGCTLAAHHSSLNSAAPLLQCARVKPGKGRANLSMSCTDKVWRWCALGVQGRRRECMFPVPMRLSSIHVLQPSSADRRALELSLSEAAATLQWRCRRWRSPPDSDGAATPPQDRTPVFAYFDGAALRAASPPAGPVTDDPSMQCDSSYSRSRWLCFAPTVAPRKRSRGEVPEGCGAASCTGCCDWQPPAVSGSSCGSLVLNTKAGLPQGMSARSLRVRCHHTTAAELPWRLCPLSRPWMAHRLAEVQAALDAALPSLLQGAAQERVLTPCVASAAAGTAALESMSARLHRCHGRTTDSARLLWASPCHDAPDATITAPQLCRMD</sequence>
<evidence type="ECO:0000256" key="7">
    <source>
        <dbReference type="ARBA" id="ARBA00038326"/>
    </source>
</evidence>
<evidence type="ECO:0000256" key="2">
    <source>
        <dbReference type="ARBA" id="ARBA00022723"/>
    </source>
</evidence>
<reference evidence="14 15" key="1">
    <citation type="journal article" date="2021" name="MBio">
        <title>A New Model Trypanosomatid, Novymonas esmeraldas: Genomic Perception of Its 'Candidatus Pandoraea novymonadis' Endosymbiont.</title>
        <authorList>
            <person name="Zakharova A."/>
            <person name="Saura A."/>
            <person name="Butenko A."/>
            <person name="Podesvova L."/>
            <person name="Warmusova S."/>
            <person name="Kostygov A.Y."/>
            <person name="Nenarokova A."/>
            <person name="Lukes J."/>
            <person name="Opperdoes F.R."/>
            <person name="Yurchenko V."/>
        </authorList>
    </citation>
    <scope>NUCLEOTIDE SEQUENCE [LARGE SCALE GENOMIC DNA]</scope>
    <source>
        <strain evidence="14 15">E262AT.01</strain>
    </source>
</reference>
<comment type="caution">
    <text evidence="14">The sequence shown here is derived from an EMBL/GenBank/DDBJ whole genome shotgun (WGS) entry which is preliminary data.</text>
</comment>
<evidence type="ECO:0000256" key="3">
    <source>
        <dbReference type="ARBA" id="ARBA00022801"/>
    </source>
</evidence>
<evidence type="ECO:0000256" key="11">
    <source>
        <dbReference type="ARBA" id="ARBA00047635"/>
    </source>
</evidence>
<keyword evidence="3" id="KW-0378">Hydrolase</keyword>
<dbReference type="GO" id="GO:0043829">
    <property type="term" value="F:tRNA-specific adenosine-37 deaminase activity"/>
    <property type="evidence" value="ECO:0007669"/>
    <property type="project" value="UniProtKB-EC"/>
</dbReference>
<dbReference type="PANTHER" id="PTHR46516:SF1">
    <property type="entry name" value="TRNA-SPECIFIC ADENOSINE DEAMINASE 1"/>
    <property type="match status" value="1"/>
</dbReference>
<dbReference type="GO" id="GO:0008033">
    <property type="term" value="P:tRNA processing"/>
    <property type="evidence" value="ECO:0007669"/>
    <property type="project" value="UniProtKB-KW"/>
</dbReference>
<evidence type="ECO:0000256" key="9">
    <source>
        <dbReference type="ARBA" id="ARBA00040502"/>
    </source>
</evidence>